<evidence type="ECO:0000256" key="3">
    <source>
        <dbReference type="ARBA" id="ARBA00023015"/>
    </source>
</evidence>
<dbReference type="GO" id="GO:0003681">
    <property type="term" value="F:bent DNA binding"/>
    <property type="evidence" value="ECO:0007669"/>
    <property type="project" value="TreeGrafter"/>
</dbReference>
<keyword evidence="5" id="KW-0804">Transcription</keyword>
<dbReference type="GO" id="GO:0019185">
    <property type="term" value="C:snRNA-activating protein complex"/>
    <property type="evidence" value="ECO:0007669"/>
    <property type="project" value="TreeGrafter"/>
</dbReference>
<dbReference type="GO" id="GO:0042795">
    <property type="term" value="P:snRNA transcription by RNA polymerase II"/>
    <property type="evidence" value="ECO:0007669"/>
    <property type="project" value="TreeGrafter"/>
</dbReference>
<dbReference type="EMBL" id="CAJMWX010001020">
    <property type="protein sequence ID" value="CAE6444746.1"/>
    <property type="molecule type" value="Genomic_DNA"/>
</dbReference>
<dbReference type="GO" id="GO:0001046">
    <property type="term" value="F:core promoter sequence-specific DNA binding"/>
    <property type="evidence" value="ECO:0007669"/>
    <property type="project" value="TreeGrafter"/>
</dbReference>
<evidence type="ECO:0000313" key="9">
    <source>
        <dbReference type="Proteomes" id="UP000663888"/>
    </source>
</evidence>
<sequence length="571" mass="61113">MDTDMDSGSRMGNAMPMETRQANGDSVAMNIPEMSTSPGQSHPPYVSEPPNKLSAGANISDSRASVFSLDRTAIPLASDPPAPQGDEHLPCFLPDPVPVNPIPTRRMEWMPDFTFGPASEPIDISAFLASVQETLGSERNSQQSEGDFRDWLRPEHVAGWSDLQALGLEERMMLQEACSVSDLLTSLTDITSDPAQLNLVKEMHNQSTLAALGHTTESIKLPPEKRDRKRKVSGKVGVRSGDVPNNEASGGQQNDDDPGRGAQEEGSWVPDEIGALHSDVRGVAGDAKAHVSPSTTIPETTLGAIPAPTTAHSRGGRNRKGKAPADAGETVSAPHPPHTPRHILSLALLNSQTLEDISEALVCANRWVPRSINDSGVPSGACIVIEGTVYGDGEGDADGKDYADKVTEYLAALKAQASTPIGLGKKERDAIMILDEQLKIGMPMLSTRLDSVRWKLHKPYWFMHDGGCVHWIVVSSISVLHPNDPLLPTPEKPSNWPYATALSPLPHRALCRVCSRVPAVLAVSGDSRLGESPSLLCDGCWGLLGPPKAGRDYTEEKDGLSILSLVSPDGL</sequence>
<evidence type="ECO:0008006" key="10">
    <source>
        <dbReference type="Google" id="ProtNLM"/>
    </source>
</evidence>
<keyword evidence="6" id="KW-0539">Nucleus</keyword>
<evidence type="ECO:0000313" key="8">
    <source>
        <dbReference type="EMBL" id="CAE6444746.1"/>
    </source>
</evidence>
<dbReference type="PANTHER" id="PTHR13421:SF16">
    <property type="entry name" value="SNRNA-ACTIVATING PROTEIN COMPLEX SUBUNIT 3"/>
    <property type="match status" value="1"/>
</dbReference>
<comment type="subcellular location">
    <subcellularLocation>
        <location evidence="1">Nucleus</location>
    </subcellularLocation>
</comment>
<evidence type="ECO:0000256" key="2">
    <source>
        <dbReference type="ARBA" id="ARBA00010410"/>
    </source>
</evidence>
<dbReference type="Pfam" id="PF12251">
    <property type="entry name" value="SNAPC3"/>
    <property type="match status" value="1"/>
</dbReference>
<protein>
    <recommendedName>
        <fullName evidence="10">snRNA-activating protein complex subunit 3</fullName>
    </recommendedName>
</protein>
<evidence type="ECO:0000256" key="4">
    <source>
        <dbReference type="ARBA" id="ARBA00023125"/>
    </source>
</evidence>
<evidence type="ECO:0000256" key="1">
    <source>
        <dbReference type="ARBA" id="ARBA00004123"/>
    </source>
</evidence>
<evidence type="ECO:0000256" key="7">
    <source>
        <dbReference type="SAM" id="MobiDB-lite"/>
    </source>
</evidence>
<dbReference type="GO" id="GO:0042796">
    <property type="term" value="P:snRNA transcription by RNA polymerase III"/>
    <property type="evidence" value="ECO:0007669"/>
    <property type="project" value="TreeGrafter"/>
</dbReference>
<dbReference type="PANTHER" id="PTHR13421">
    <property type="entry name" value="SNRNA-ACTIVATING PROTEIN COMPLEX SUBUNIT 3"/>
    <property type="match status" value="1"/>
</dbReference>
<dbReference type="AlphaFoldDB" id="A0A8H3B054"/>
<dbReference type="GO" id="GO:0000978">
    <property type="term" value="F:RNA polymerase II cis-regulatory region sequence-specific DNA binding"/>
    <property type="evidence" value="ECO:0007669"/>
    <property type="project" value="TreeGrafter"/>
</dbReference>
<name>A0A8H3B054_9AGAM</name>
<evidence type="ECO:0000256" key="6">
    <source>
        <dbReference type="ARBA" id="ARBA00023242"/>
    </source>
</evidence>
<dbReference type="GO" id="GO:0001006">
    <property type="term" value="F:RNA polymerase III type 3 promoter sequence-specific DNA binding"/>
    <property type="evidence" value="ECO:0007669"/>
    <property type="project" value="TreeGrafter"/>
</dbReference>
<dbReference type="GO" id="GO:0005634">
    <property type="term" value="C:nucleus"/>
    <property type="evidence" value="ECO:0007669"/>
    <property type="project" value="UniProtKB-SubCell"/>
</dbReference>
<comment type="caution">
    <text evidence="8">The sequence shown here is derived from an EMBL/GenBank/DDBJ whole genome shotgun (WGS) entry which is preliminary data.</text>
</comment>
<gene>
    <name evidence="8" type="ORF">RDB_LOCUS56460</name>
</gene>
<evidence type="ECO:0000256" key="5">
    <source>
        <dbReference type="ARBA" id="ARBA00023163"/>
    </source>
</evidence>
<reference evidence="8" key="1">
    <citation type="submission" date="2021-01" db="EMBL/GenBank/DDBJ databases">
        <authorList>
            <person name="Kaushik A."/>
        </authorList>
    </citation>
    <scope>NUCLEOTIDE SEQUENCE</scope>
    <source>
        <strain evidence="8">AG4-R118</strain>
    </source>
</reference>
<keyword evidence="3" id="KW-0805">Transcription regulation</keyword>
<accession>A0A8H3B054</accession>
<feature type="region of interest" description="Disordered" evidence="7">
    <location>
        <begin position="212"/>
        <end position="266"/>
    </location>
</feature>
<feature type="region of interest" description="Disordered" evidence="7">
    <location>
        <begin position="285"/>
        <end position="339"/>
    </location>
</feature>
<proteinExistence type="inferred from homology"/>
<organism evidence="8 9">
    <name type="scientific">Rhizoctonia solani</name>
    <dbReference type="NCBI Taxonomy" id="456999"/>
    <lineage>
        <taxon>Eukaryota</taxon>
        <taxon>Fungi</taxon>
        <taxon>Dikarya</taxon>
        <taxon>Basidiomycota</taxon>
        <taxon>Agaricomycotina</taxon>
        <taxon>Agaricomycetes</taxon>
        <taxon>Cantharellales</taxon>
        <taxon>Ceratobasidiaceae</taxon>
        <taxon>Rhizoctonia</taxon>
    </lineage>
</organism>
<feature type="region of interest" description="Disordered" evidence="7">
    <location>
        <begin position="1"/>
        <end position="59"/>
    </location>
</feature>
<dbReference type="InterPro" id="IPR022042">
    <property type="entry name" value="snRNA-activating_su3"/>
</dbReference>
<dbReference type="Proteomes" id="UP000663888">
    <property type="component" value="Unassembled WGS sequence"/>
</dbReference>
<keyword evidence="4" id="KW-0238">DNA-binding</keyword>
<comment type="similarity">
    <text evidence="2">Belongs to the SNAPC3/SRD2 family.</text>
</comment>